<dbReference type="EMBL" id="CZBY01000020">
    <property type="protein sequence ID" value="CUQ90544.1"/>
    <property type="molecule type" value="Genomic_DNA"/>
</dbReference>
<dbReference type="OrthoDB" id="1681764at2"/>
<feature type="domain" description="NusG-like N-terminal" evidence="2">
    <location>
        <begin position="3"/>
        <end position="85"/>
    </location>
</feature>
<dbReference type="Pfam" id="PF02357">
    <property type="entry name" value="NusG"/>
    <property type="match status" value="1"/>
</dbReference>
<dbReference type="STRING" id="39492.ERS852540_02155"/>
<name>A0A174ZTH1_9FIRM</name>
<dbReference type="GO" id="GO:0006354">
    <property type="term" value="P:DNA-templated transcription elongation"/>
    <property type="evidence" value="ECO:0007669"/>
    <property type="project" value="InterPro"/>
</dbReference>
<dbReference type="InterPro" id="IPR006645">
    <property type="entry name" value="NGN-like_dom"/>
</dbReference>
<proteinExistence type="predicted"/>
<reference evidence="3 4" key="1">
    <citation type="submission" date="2015-09" db="EMBL/GenBank/DDBJ databases">
        <authorList>
            <consortium name="Pathogen Informatics"/>
        </authorList>
    </citation>
    <scope>NUCLEOTIDE SEQUENCE [LARGE SCALE GENOMIC DNA]</scope>
    <source>
        <strain evidence="3 4">2789STDY5834928</strain>
    </source>
</reference>
<dbReference type="Proteomes" id="UP000095662">
    <property type="component" value="Unassembled WGS sequence"/>
</dbReference>
<dbReference type="InterPro" id="IPR036735">
    <property type="entry name" value="NGN_dom_sf"/>
</dbReference>
<organism evidence="3 4">
    <name type="scientific">[Eubacterium] siraeum</name>
    <dbReference type="NCBI Taxonomy" id="39492"/>
    <lineage>
        <taxon>Bacteria</taxon>
        <taxon>Bacillati</taxon>
        <taxon>Bacillota</taxon>
        <taxon>Clostridia</taxon>
        <taxon>Eubacteriales</taxon>
        <taxon>Oscillospiraceae</taxon>
        <taxon>Oscillospiraceae incertae sedis</taxon>
    </lineage>
</organism>
<sequence>MIYVIYVQSGSETAVMYLMRELGYTAYVPRELYKYRKKGVWHEEIKPLFDGYIFFQTDRLTADDYYIIRKIHGVGNFVSKTTCLSCTEEEYIIGLCRNPDILKVSKGHIENGVLKIDSGYLKRYEHKIVKFSRRQHKAVIEITLYGEPHRITCAVDIDKCSN</sequence>
<gene>
    <name evidence="3" type="ORF">ERS852540_02155</name>
</gene>
<dbReference type="AlphaFoldDB" id="A0A174ZTH1"/>
<evidence type="ECO:0000313" key="4">
    <source>
        <dbReference type="Proteomes" id="UP000095662"/>
    </source>
</evidence>
<dbReference type="SUPFAM" id="SSF82679">
    <property type="entry name" value="N-utilization substance G protein NusG, N-terminal domain"/>
    <property type="match status" value="1"/>
</dbReference>
<evidence type="ECO:0000313" key="3">
    <source>
        <dbReference type="EMBL" id="CUQ90544.1"/>
    </source>
</evidence>
<evidence type="ECO:0000259" key="2">
    <source>
        <dbReference type="Pfam" id="PF02357"/>
    </source>
</evidence>
<evidence type="ECO:0000256" key="1">
    <source>
        <dbReference type="ARBA" id="ARBA00023163"/>
    </source>
</evidence>
<accession>A0A174ZTH1</accession>
<keyword evidence="1" id="KW-0804">Transcription</keyword>
<dbReference type="Gene3D" id="3.30.70.940">
    <property type="entry name" value="NusG, N-terminal domain"/>
    <property type="match status" value="1"/>
</dbReference>
<protein>
    <submittedName>
        <fullName evidence="3">Transcription termination factor nusG</fullName>
    </submittedName>
</protein>